<evidence type="ECO:0000256" key="14">
    <source>
        <dbReference type="RuleBase" id="RU367007"/>
    </source>
</evidence>
<comment type="catalytic activity">
    <reaction evidence="13 14">
        <text>a di-trans,poly-cis-dolichyl beta-D-mannosyl phosphate + L-seryl-[protein] = 3-O-(alpha-D-mannosyl)-L-seryl-[protein] + a di-trans,poly-cis-dolichyl phosphate + H(+)</text>
        <dbReference type="Rhea" id="RHEA:17377"/>
        <dbReference type="Rhea" id="RHEA-COMP:9863"/>
        <dbReference type="Rhea" id="RHEA-COMP:13546"/>
        <dbReference type="Rhea" id="RHEA-COMP:19498"/>
        <dbReference type="Rhea" id="RHEA-COMP:19501"/>
        <dbReference type="ChEBI" id="CHEBI:15378"/>
        <dbReference type="ChEBI" id="CHEBI:29999"/>
        <dbReference type="ChEBI" id="CHEBI:57683"/>
        <dbReference type="ChEBI" id="CHEBI:58211"/>
        <dbReference type="ChEBI" id="CHEBI:137321"/>
        <dbReference type="EC" id="2.4.1.109"/>
    </reaction>
</comment>
<sequence length="691" mass="79113">MTKGTDDNIDELKKRLIVDKYIGLKHKIASLSITIMSFFTTFYMIWFPALVVFDEVHFGKFASYYIERTFFFDVHPPLAKLMFAAVGYLSGFNGAFKFSTIGESYAENHVPYICLRALPASLNVLSATVIYHIMKESGSSVLTCFLTATLYLLDNAFISQHRLILLDGALIFFMLTTIYAYIRFRKFRHMPFTGSWWSWMCITGVCMALTLSVKMIGLFVVASIGIAVIMDLWELLDIKYQLTKKALAQHFLARIVSLIIIPSVIYMFWFYIHFKILTVSGPGDSYMSAKFQSTLLNNPLGLHSLGNIFTIMANIFFNTVIDIMYNQSVRFQHRKSSAFLHSYHFNYPAMYEDGRFSSQGAQVVGTTQPDINSYWRILSGGHLPDDSRKQFIKHNDIIRLEHIGTGKLLMTHDVAAPWTPTNQEITTTNDPVKHDATLFRVVLNDLSSGDLWSTLSKSINLVHVKTNAGLFCTNLNLPEWGNFHFEVNGNKQALDKSNQWVATDILGINATDVNLKKRKEKKTMNFFAKFFEYQKAMIEQNNNLIDTHPYQSYPLSWPLMKRGVNYWTDLTNKNQIYMTGNVAGWWSGLACIFIFCTIIILDMGLRKRGTRLFRENGVNSPISYQPNHKKFLTDKTRITLKSYIGAAFIIGMQFTVYVFLTPMTYGTPAMSPEEATRHKVLKTWDLQFGKL</sequence>
<comment type="subcellular location">
    <subcellularLocation>
        <location evidence="1 14">Endoplasmic reticulum membrane</location>
        <topology evidence="1 14">Multi-pass membrane protein</topology>
    </subcellularLocation>
</comment>
<feature type="transmembrane region" description="Helical" evidence="14">
    <location>
        <begin position="164"/>
        <end position="182"/>
    </location>
</feature>
<comment type="pathway">
    <text evidence="2 14">Protein modification; protein glycosylation.</text>
</comment>
<evidence type="ECO:0000256" key="11">
    <source>
        <dbReference type="ARBA" id="ARBA00023136"/>
    </source>
</evidence>
<evidence type="ECO:0000256" key="5">
    <source>
        <dbReference type="ARBA" id="ARBA00022676"/>
    </source>
</evidence>
<dbReference type="Pfam" id="PF16192">
    <property type="entry name" value="PMT_4TMC"/>
    <property type="match status" value="1"/>
</dbReference>
<dbReference type="InterPro" id="IPR027005">
    <property type="entry name" value="PMT-like"/>
</dbReference>
<dbReference type="EMBL" id="JAEPRE010000074">
    <property type="protein sequence ID" value="KAG2233599.1"/>
    <property type="molecule type" value="Genomic_DNA"/>
</dbReference>
<evidence type="ECO:0000256" key="2">
    <source>
        <dbReference type="ARBA" id="ARBA00004922"/>
    </source>
</evidence>
<reference evidence="16" key="1">
    <citation type="submission" date="2021-01" db="EMBL/GenBank/DDBJ databases">
        <title>Metabolic potential, ecology and presence of endohyphal bacteria is reflected in genomic diversity of Mucoromycotina.</title>
        <authorList>
            <person name="Muszewska A."/>
            <person name="Okrasinska A."/>
            <person name="Steczkiewicz K."/>
            <person name="Drgas O."/>
            <person name="Orlowska M."/>
            <person name="Perlinska-Lenart U."/>
            <person name="Aleksandrzak-Piekarczyk T."/>
            <person name="Szatraj K."/>
            <person name="Zielenkiewicz U."/>
            <person name="Pilsyk S."/>
            <person name="Malc E."/>
            <person name="Mieczkowski P."/>
            <person name="Kruszewska J.S."/>
            <person name="Biernat P."/>
            <person name="Pawlowska J."/>
        </authorList>
    </citation>
    <scope>NUCLEOTIDE SEQUENCE</scope>
    <source>
        <strain evidence="16">WA0000018081</strain>
    </source>
</reference>
<name>A0A8H7SQ80_9FUNG</name>
<dbReference type="PANTHER" id="PTHR10050">
    <property type="entry name" value="DOLICHYL-PHOSPHATE-MANNOSE--PROTEIN MANNOSYLTRANSFERASE"/>
    <property type="match status" value="1"/>
</dbReference>
<feature type="domain" description="MIR" evidence="15">
    <location>
        <begin position="389"/>
        <end position="444"/>
    </location>
</feature>
<dbReference type="PROSITE" id="PS50919">
    <property type="entry name" value="MIR"/>
    <property type="match status" value="2"/>
</dbReference>
<proteinExistence type="inferred from homology"/>
<evidence type="ECO:0000256" key="8">
    <source>
        <dbReference type="ARBA" id="ARBA00022737"/>
    </source>
</evidence>
<comment type="similarity">
    <text evidence="3 14">Belongs to the glycosyltransferase 39 family.</text>
</comment>
<evidence type="ECO:0000259" key="15">
    <source>
        <dbReference type="PROSITE" id="PS50919"/>
    </source>
</evidence>
<dbReference type="SMART" id="SM00472">
    <property type="entry name" value="MIR"/>
    <property type="match status" value="3"/>
</dbReference>
<feature type="transmembrane region" description="Helical" evidence="14">
    <location>
        <begin position="197"/>
        <end position="230"/>
    </location>
</feature>
<evidence type="ECO:0000256" key="13">
    <source>
        <dbReference type="ARBA" id="ARBA00045102"/>
    </source>
</evidence>
<feature type="transmembrane region" description="Helical" evidence="14">
    <location>
        <begin position="28"/>
        <end position="53"/>
    </location>
</feature>
<keyword evidence="9 14" id="KW-0256">Endoplasmic reticulum</keyword>
<feature type="transmembrane region" description="Helical" evidence="14">
    <location>
        <begin position="638"/>
        <end position="660"/>
    </location>
</feature>
<evidence type="ECO:0000256" key="9">
    <source>
        <dbReference type="ARBA" id="ARBA00022824"/>
    </source>
</evidence>
<dbReference type="InterPro" id="IPR032421">
    <property type="entry name" value="PMT_4TMC"/>
</dbReference>
<dbReference type="Pfam" id="PF02366">
    <property type="entry name" value="PMT"/>
    <property type="match status" value="1"/>
</dbReference>
<feature type="transmembrane region" description="Helical" evidence="14">
    <location>
        <begin position="78"/>
        <end position="98"/>
    </location>
</feature>
<keyword evidence="11 14" id="KW-0472">Membrane</keyword>
<keyword evidence="5 14" id="KW-0328">Glycosyltransferase</keyword>
<dbReference type="SUPFAM" id="SSF82109">
    <property type="entry name" value="MIR domain"/>
    <property type="match status" value="1"/>
</dbReference>
<protein>
    <recommendedName>
        <fullName evidence="4 14">Dolichyl-phosphate-mannose--protein mannosyltransferase</fullName>
        <ecNumber evidence="4 14">2.4.1.109</ecNumber>
    </recommendedName>
</protein>
<accession>A0A8H7SQ80</accession>
<evidence type="ECO:0000256" key="4">
    <source>
        <dbReference type="ARBA" id="ARBA00012839"/>
    </source>
</evidence>
<dbReference type="InterPro" id="IPR036300">
    <property type="entry name" value="MIR_dom_sf"/>
</dbReference>
<evidence type="ECO:0000256" key="6">
    <source>
        <dbReference type="ARBA" id="ARBA00022679"/>
    </source>
</evidence>
<comment type="catalytic activity">
    <reaction evidence="12 14">
        <text>a di-trans,poly-cis-dolichyl beta-D-mannosyl phosphate + L-threonyl-[protein] = 3-O-(alpha-D-mannosyl)-L-threonyl-[protein] + a di-trans,poly-cis-dolichyl phosphate + H(+)</text>
        <dbReference type="Rhea" id="RHEA:53396"/>
        <dbReference type="Rhea" id="RHEA-COMP:11060"/>
        <dbReference type="Rhea" id="RHEA-COMP:13547"/>
        <dbReference type="Rhea" id="RHEA-COMP:19498"/>
        <dbReference type="Rhea" id="RHEA-COMP:19501"/>
        <dbReference type="ChEBI" id="CHEBI:15378"/>
        <dbReference type="ChEBI" id="CHEBI:30013"/>
        <dbReference type="ChEBI" id="CHEBI:57683"/>
        <dbReference type="ChEBI" id="CHEBI:58211"/>
        <dbReference type="ChEBI" id="CHEBI:137323"/>
        <dbReference type="EC" id="2.4.1.109"/>
    </reaction>
</comment>
<feature type="transmembrane region" description="Helical" evidence="14">
    <location>
        <begin position="583"/>
        <end position="605"/>
    </location>
</feature>
<dbReference type="GO" id="GO:0005789">
    <property type="term" value="C:endoplasmic reticulum membrane"/>
    <property type="evidence" value="ECO:0007669"/>
    <property type="project" value="UniProtKB-SubCell"/>
</dbReference>
<dbReference type="UniPathway" id="UPA00378"/>
<dbReference type="InterPro" id="IPR003342">
    <property type="entry name" value="ArnT-like_N"/>
</dbReference>
<dbReference type="AlphaFoldDB" id="A0A8H7SQ80"/>
<feature type="transmembrane region" description="Helical" evidence="14">
    <location>
        <begin position="251"/>
        <end position="272"/>
    </location>
</feature>
<keyword evidence="8" id="KW-0677">Repeat</keyword>
<evidence type="ECO:0000256" key="7">
    <source>
        <dbReference type="ARBA" id="ARBA00022692"/>
    </source>
</evidence>
<dbReference type="GO" id="GO:0004169">
    <property type="term" value="F:dolichyl-phosphate-mannose-protein mannosyltransferase activity"/>
    <property type="evidence" value="ECO:0007669"/>
    <property type="project" value="UniProtKB-UniRule"/>
</dbReference>
<dbReference type="EC" id="2.4.1.109" evidence="4 14"/>
<keyword evidence="6 14" id="KW-0808">Transferase</keyword>
<comment type="function">
    <text evidence="14">Transfers mannose from Dol-P-mannose to Ser or Thr residues on proteins.</text>
</comment>
<comment type="caution">
    <text evidence="16">The sequence shown here is derived from an EMBL/GenBank/DDBJ whole genome shotgun (WGS) entry which is preliminary data.</text>
</comment>
<evidence type="ECO:0000256" key="12">
    <source>
        <dbReference type="ARBA" id="ARBA00045085"/>
    </source>
</evidence>
<feature type="transmembrane region" description="Helical" evidence="14">
    <location>
        <begin position="110"/>
        <end position="134"/>
    </location>
</feature>
<evidence type="ECO:0000256" key="1">
    <source>
        <dbReference type="ARBA" id="ARBA00004477"/>
    </source>
</evidence>
<evidence type="ECO:0000313" key="17">
    <source>
        <dbReference type="Proteomes" id="UP000613177"/>
    </source>
</evidence>
<dbReference type="Pfam" id="PF02815">
    <property type="entry name" value="MIR"/>
    <property type="match status" value="1"/>
</dbReference>
<evidence type="ECO:0000256" key="3">
    <source>
        <dbReference type="ARBA" id="ARBA00007222"/>
    </source>
</evidence>
<feature type="domain" description="MIR" evidence="15">
    <location>
        <begin position="320"/>
        <end position="380"/>
    </location>
</feature>
<evidence type="ECO:0000256" key="10">
    <source>
        <dbReference type="ARBA" id="ARBA00022989"/>
    </source>
</evidence>
<gene>
    <name evidence="16" type="ORF">INT48_001852</name>
</gene>
<dbReference type="PANTHER" id="PTHR10050:SF51">
    <property type="entry name" value="PROTEIN O-MANNOSYL-TRANSFERASE 1"/>
    <property type="match status" value="1"/>
</dbReference>
<keyword evidence="17" id="KW-1185">Reference proteome</keyword>
<dbReference type="Proteomes" id="UP000613177">
    <property type="component" value="Unassembled WGS sequence"/>
</dbReference>
<keyword evidence="7 14" id="KW-0812">Transmembrane</keyword>
<keyword evidence="10 14" id="KW-1133">Transmembrane helix</keyword>
<dbReference type="Gene3D" id="2.80.10.50">
    <property type="match status" value="1"/>
</dbReference>
<organism evidence="16 17">
    <name type="scientific">Thamnidium elegans</name>
    <dbReference type="NCBI Taxonomy" id="101142"/>
    <lineage>
        <taxon>Eukaryota</taxon>
        <taxon>Fungi</taxon>
        <taxon>Fungi incertae sedis</taxon>
        <taxon>Mucoromycota</taxon>
        <taxon>Mucoromycotina</taxon>
        <taxon>Mucoromycetes</taxon>
        <taxon>Mucorales</taxon>
        <taxon>Mucorineae</taxon>
        <taxon>Mucoraceae</taxon>
        <taxon>Thamnidium</taxon>
    </lineage>
</organism>
<dbReference type="InterPro" id="IPR016093">
    <property type="entry name" value="MIR_motif"/>
</dbReference>
<evidence type="ECO:0000313" key="16">
    <source>
        <dbReference type="EMBL" id="KAG2233599.1"/>
    </source>
</evidence>